<evidence type="ECO:0000313" key="3">
    <source>
        <dbReference type="Proteomes" id="UP000708208"/>
    </source>
</evidence>
<proteinExistence type="predicted"/>
<organism evidence="2 3">
    <name type="scientific">Allacma fusca</name>
    <dbReference type="NCBI Taxonomy" id="39272"/>
    <lineage>
        <taxon>Eukaryota</taxon>
        <taxon>Metazoa</taxon>
        <taxon>Ecdysozoa</taxon>
        <taxon>Arthropoda</taxon>
        <taxon>Hexapoda</taxon>
        <taxon>Collembola</taxon>
        <taxon>Symphypleona</taxon>
        <taxon>Sminthuridae</taxon>
        <taxon>Allacma</taxon>
    </lineage>
</organism>
<dbReference type="CDD" id="cd18186">
    <property type="entry name" value="BTB_POZ_ZBTB_KLHL-like"/>
    <property type="match status" value="1"/>
</dbReference>
<dbReference type="PANTHER" id="PTHR46672">
    <property type="entry name" value="OS08G0495500 PROTEIN-RELATED"/>
    <property type="match status" value="1"/>
</dbReference>
<reference evidence="2" key="1">
    <citation type="submission" date="2021-06" db="EMBL/GenBank/DDBJ databases">
        <authorList>
            <person name="Hodson N. C."/>
            <person name="Mongue J. A."/>
            <person name="Jaron S. K."/>
        </authorList>
    </citation>
    <scope>NUCLEOTIDE SEQUENCE</scope>
</reference>
<dbReference type="Pfam" id="PF00651">
    <property type="entry name" value="BTB"/>
    <property type="match status" value="1"/>
</dbReference>
<feature type="domain" description="BTB" evidence="1">
    <location>
        <begin position="212"/>
        <end position="273"/>
    </location>
</feature>
<dbReference type="InterPro" id="IPR044714">
    <property type="entry name" value="AtSIBP1-like"/>
</dbReference>
<evidence type="ECO:0000259" key="1">
    <source>
        <dbReference type="PROSITE" id="PS50097"/>
    </source>
</evidence>
<evidence type="ECO:0000313" key="2">
    <source>
        <dbReference type="EMBL" id="CAG7687267.1"/>
    </source>
</evidence>
<name>A0A8J2J6K6_9HEXA</name>
<dbReference type="EMBL" id="CAJVCH010019169">
    <property type="protein sequence ID" value="CAG7687267.1"/>
    <property type="molecule type" value="Genomic_DNA"/>
</dbReference>
<dbReference type="InterPro" id="IPR000210">
    <property type="entry name" value="BTB/POZ_dom"/>
</dbReference>
<dbReference type="PANTHER" id="PTHR46672:SF8">
    <property type="entry name" value="BTB DOMAIN-CONTAINING PROTEIN"/>
    <property type="match status" value="1"/>
</dbReference>
<dbReference type="Proteomes" id="UP000708208">
    <property type="component" value="Unassembled WGS sequence"/>
</dbReference>
<keyword evidence="3" id="KW-1185">Reference proteome</keyword>
<comment type="caution">
    <text evidence="2">The sequence shown here is derived from an EMBL/GenBank/DDBJ whole genome shotgun (WGS) entry which is preliminary data.</text>
</comment>
<sequence>MNVVSNQLIHWTKTLPDILTNTTLSQSVEIHGGRMRSIFVFNISLDTKAEANFYQLNFVCNNIRQRPFYGYMDDKKRYLSFQNFSVRMKLFIGSMENSFTKWLHVDFPNNNLKSNNTLNSSGSQLASFNDPNFISKDKVAQMLTKTENLNQIARISCELEIFGSLVEIDERIRLRTERLHKDFEDLSFPGSLSFPLSKSHYKHIEGGQSRDCDVKFVSANLKNSVQANKFLLAAQSPVLRQMLFETDMVEKWTGLITVPDETSFTALKTFVTLAQSEGVLSKYFQGDVQHFLEVLSFAHKYQVDRVVDICIMIVMAVQNISLTIEDALKLHSAGELYNIPDFTARAFQWMKWKSETSQGKAEVLAYLKTSGAEFILDFCYFLL</sequence>
<gene>
    <name evidence="2" type="ORF">AFUS01_LOCUS3208</name>
</gene>
<dbReference type="SMART" id="SM00225">
    <property type="entry name" value="BTB"/>
    <property type="match status" value="1"/>
</dbReference>
<dbReference type="AlphaFoldDB" id="A0A8J2J6K6"/>
<protein>
    <recommendedName>
        <fullName evidence="1">BTB domain-containing protein</fullName>
    </recommendedName>
</protein>
<accession>A0A8J2J6K6</accession>
<dbReference type="PROSITE" id="PS50097">
    <property type="entry name" value="BTB"/>
    <property type="match status" value="1"/>
</dbReference>